<gene>
    <name evidence="2" type="ORF">SLNSH_19450</name>
</gene>
<accession>A0A2T1HNY7</accession>
<comment type="caution">
    <text evidence="2">The sequence shown here is derived from an EMBL/GenBank/DDBJ whole genome shotgun (WGS) entry which is preliminary data.</text>
</comment>
<organism evidence="2 3">
    <name type="scientific">Alsobacter soli</name>
    <dbReference type="NCBI Taxonomy" id="2109933"/>
    <lineage>
        <taxon>Bacteria</taxon>
        <taxon>Pseudomonadati</taxon>
        <taxon>Pseudomonadota</taxon>
        <taxon>Alphaproteobacteria</taxon>
        <taxon>Hyphomicrobiales</taxon>
        <taxon>Alsobacteraceae</taxon>
        <taxon>Alsobacter</taxon>
    </lineage>
</organism>
<dbReference type="AlphaFoldDB" id="A0A2T1HNY7"/>
<dbReference type="RefSeq" id="WP_106338998.1">
    <property type="nucleotide sequence ID" value="NZ_PVZS01000027.1"/>
</dbReference>
<reference evidence="3" key="1">
    <citation type="submission" date="2018-03" db="EMBL/GenBank/DDBJ databases">
        <authorList>
            <person name="Sun L."/>
            <person name="Liu H."/>
            <person name="Chen W."/>
            <person name="Huang K."/>
            <person name="Liu W."/>
            <person name="Gao X."/>
        </authorList>
    </citation>
    <scope>NUCLEOTIDE SEQUENCE [LARGE SCALE GENOMIC DNA]</scope>
    <source>
        <strain evidence="3">SH9</strain>
    </source>
</reference>
<dbReference type="OrthoDB" id="9798669at2"/>
<dbReference type="SUPFAM" id="SSF51735">
    <property type="entry name" value="NAD(P)-binding Rossmann-fold domains"/>
    <property type="match status" value="1"/>
</dbReference>
<dbReference type="Proteomes" id="UP000239772">
    <property type="component" value="Unassembled WGS sequence"/>
</dbReference>
<dbReference type="PANTHER" id="PTHR43245">
    <property type="entry name" value="BIFUNCTIONAL POLYMYXIN RESISTANCE PROTEIN ARNA"/>
    <property type="match status" value="1"/>
</dbReference>
<dbReference type="Pfam" id="PF01370">
    <property type="entry name" value="Epimerase"/>
    <property type="match status" value="1"/>
</dbReference>
<sequence>MRVLLTGASGFVGRRLARDLLERGHAVRAPVRHPAPLPPAVEQPPIGDLAGPVDWAPLLDGVDAVVHAAAIAHTGPGLPDDLYDRVNRDVVLALAEAARGRVRRFVFLSSIRAQCGVTSDHLLTEADAPAPTDAYGRAKLEAERGLAAMPDLPWTALRPVVVYGPGVRANLETLLRIARLPAPLPFGLLRPRRSLLSIENLASAVAFALESPEPAREALIVADPEPIDLAELVSAMRRALGRSPMLLPVPPALMGAALDALGKGEAWRRLSGSLTASPARLVSLGWRPPVASTQEGVRLWLAAESPRG</sequence>
<dbReference type="PANTHER" id="PTHR43245:SF58">
    <property type="entry name" value="BLL5923 PROTEIN"/>
    <property type="match status" value="1"/>
</dbReference>
<proteinExistence type="predicted"/>
<dbReference type="InterPro" id="IPR036291">
    <property type="entry name" value="NAD(P)-bd_dom_sf"/>
</dbReference>
<keyword evidence="3" id="KW-1185">Reference proteome</keyword>
<name>A0A2T1HNY7_9HYPH</name>
<dbReference type="EMBL" id="PVZS01000027">
    <property type="protein sequence ID" value="PSC03337.1"/>
    <property type="molecule type" value="Genomic_DNA"/>
</dbReference>
<feature type="domain" description="NAD-dependent epimerase/dehydratase" evidence="1">
    <location>
        <begin position="3"/>
        <end position="215"/>
    </location>
</feature>
<dbReference type="InterPro" id="IPR050177">
    <property type="entry name" value="Lipid_A_modif_metabolic_enz"/>
</dbReference>
<dbReference type="Gene3D" id="3.40.50.720">
    <property type="entry name" value="NAD(P)-binding Rossmann-like Domain"/>
    <property type="match status" value="1"/>
</dbReference>
<dbReference type="InterPro" id="IPR001509">
    <property type="entry name" value="Epimerase_deHydtase"/>
</dbReference>
<evidence type="ECO:0000313" key="3">
    <source>
        <dbReference type="Proteomes" id="UP000239772"/>
    </source>
</evidence>
<evidence type="ECO:0000259" key="1">
    <source>
        <dbReference type="Pfam" id="PF01370"/>
    </source>
</evidence>
<protein>
    <submittedName>
        <fullName evidence="2">NAD-dependent dehydratase</fullName>
    </submittedName>
</protein>
<evidence type="ECO:0000313" key="2">
    <source>
        <dbReference type="EMBL" id="PSC03337.1"/>
    </source>
</evidence>